<keyword evidence="4" id="KW-1185">Reference proteome</keyword>
<dbReference type="PANTHER" id="PTHR11575">
    <property type="entry name" value="5'-NUCLEOTIDASE-RELATED"/>
    <property type="match status" value="1"/>
</dbReference>
<dbReference type="InterPro" id="IPR053828">
    <property type="entry name" value="Nucleosidase_C"/>
</dbReference>
<evidence type="ECO:0000259" key="2">
    <source>
        <dbReference type="Pfam" id="PF21953"/>
    </source>
</evidence>
<evidence type="ECO:0000313" key="4">
    <source>
        <dbReference type="Proteomes" id="UP000800041"/>
    </source>
</evidence>
<dbReference type="SUPFAM" id="SSF55816">
    <property type="entry name" value="5'-nucleotidase (syn. UDP-sugar hydrolase), C-terminal domain"/>
    <property type="match status" value="1"/>
</dbReference>
<dbReference type="PANTHER" id="PTHR11575:SF22">
    <property type="entry name" value="ADL392WP"/>
    <property type="match status" value="1"/>
</dbReference>
<dbReference type="InterPro" id="IPR029052">
    <property type="entry name" value="Metallo-depent_PP-like"/>
</dbReference>
<dbReference type="PIRSF" id="PIRSF017316">
    <property type="entry name" value="Pesterase_C1039"/>
    <property type="match status" value="1"/>
</dbReference>
<dbReference type="EMBL" id="ML977143">
    <property type="protein sequence ID" value="KAF1990182.1"/>
    <property type="molecule type" value="Genomic_DNA"/>
</dbReference>
<gene>
    <name evidence="3" type="ORF">K402DRAFT_371227</name>
</gene>
<dbReference type="Gene3D" id="3.60.21.10">
    <property type="match status" value="1"/>
</dbReference>
<dbReference type="Gene3D" id="3.90.780.10">
    <property type="entry name" value="5'-Nucleotidase, C-terminal domain"/>
    <property type="match status" value="1"/>
</dbReference>
<accession>A0A6G1HAV7</accession>
<dbReference type="FunFam" id="3.60.21.10:FF:000043">
    <property type="entry name" value="Ser/Thr protein phosphatase family"/>
    <property type="match status" value="1"/>
</dbReference>
<dbReference type="GO" id="GO:0005829">
    <property type="term" value="C:cytosol"/>
    <property type="evidence" value="ECO:0007669"/>
    <property type="project" value="TreeGrafter"/>
</dbReference>
<evidence type="ECO:0000313" key="3">
    <source>
        <dbReference type="EMBL" id="KAF1990182.1"/>
    </source>
</evidence>
<dbReference type="InterPro" id="IPR014485">
    <property type="entry name" value="Pesterase_C1039"/>
</dbReference>
<dbReference type="InterPro" id="IPR036907">
    <property type="entry name" value="5'-Nucleotdase_C_sf"/>
</dbReference>
<dbReference type="GO" id="GO:0009166">
    <property type="term" value="P:nucleotide catabolic process"/>
    <property type="evidence" value="ECO:0007669"/>
    <property type="project" value="InterPro"/>
</dbReference>
<dbReference type="SUPFAM" id="SSF56300">
    <property type="entry name" value="Metallo-dependent phosphatases"/>
    <property type="match status" value="1"/>
</dbReference>
<dbReference type="GO" id="GO:0016787">
    <property type="term" value="F:hydrolase activity"/>
    <property type="evidence" value="ECO:0007669"/>
    <property type="project" value="InterPro"/>
</dbReference>
<dbReference type="Pfam" id="PF21953">
    <property type="entry name" value="NadN_nucleosid_C"/>
    <property type="match status" value="1"/>
</dbReference>
<feature type="domain" description="Putative 5'-nucleotidase C-terminal" evidence="2">
    <location>
        <begin position="384"/>
        <end position="606"/>
    </location>
</feature>
<organism evidence="3 4">
    <name type="scientific">Aulographum hederae CBS 113979</name>
    <dbReference type="NCBI Taxonomy" id="1176131"/>
    <lineage>
        <taxon>Eukaryota</taxon>
        <taxon>Fungi</taxon>
        <taxon>Dikarya</taxon>
        <taxon>Ascomycota</taxon>
        <taxon>Pezizomycotina</taxon>
        <taxon>Dothideomycetes</taxon>
        <taxon>Pleosporomycetidae</taxon>
        <taxon>Aulographales</taxon>
        <taxon>Aulographaceae</taxon>
    </lineage>
</organism>
<name>A0A6G1HAV7_9PEZI</name>
<dbReference type="GO" id="GO:0005576">
    <property type="term" value="C:extracellular region"/>
    <property type="evidence" value="ECO:0007669"/>
    <property type="project" value="UniProtKB-ARBA"/>
</dbReference>
<reference evidence="3" key="1">
    <citation type="journal article" date="2020" name="Stud. Mycol.">
        <title>101 Dothideomycetes genomes: a test case for predicting lifestyles and emergence of pathogens.</title>
        <authorList>
            <person name="Haridas S."/>
            <person name="Albert R."/>
            <person name="Binder M."/>
            <person name="Bloem J."/>
            <person name="Labutti K."/>
            <person name="Salamov A."/>
            <person name="Andreopoulos B."/>
            <person name="Baker S."/>
            <person name="Barry K."/>
            <person name="Bills G."/>
            <person name="Bluhm B."/>
            <person name="Cannon C."/>
            <person name="Castanera R."/>
            <person name="Culley D."/>
            <person name="Daum C."/>
            <person name="Ezra D."/>
            <person name="Gonzalez J."/>
            <person name="Henrissat B."/>
            <person name="Kuo A."/>
            <person name="Liang C."/>
            <person name="Lipzen A."/>
            <person name="Lutzoni F."/>
            <person name="Magnuson J."/>
            <person name="Mondo S."/>
            <person name="Nolan M."/>
            <person name="Ohm R."/>
            <person name="Pangilinan J."/>
            <person name="Park H.-J."/>
            <person name="Ramirez L."/>
            <person name="Alfaro M."/>
            <person name="Sun H."/>
            <person name="Tritt A."/>
            <person name="Yoshinaga Y."/>
            <person name="Zwiers L.-H."/>
            <person name="Turgeon B."/>
            <person name="Goodwin S."/>
            <person name="Spatafora J."/>
            <person name="Crous P."/>
            <person name="Grigoriev I."/>
        </authorList>
    </citation>
    <scope>NUCLEOTIDE SEQUENCE</scope>
    <source>
        <strain evidence="3">CBS 113979</strain>
    </source>
</reference>
<dbReference type="CDD" id="cd07407">
    <property type="entry name" value="MPP_YHR202W_N"/>
    <property type="match status" value="1"/>
</dbReference>
<dbReference type="OrthoDB" id="7722975at2759"/>
<dbReference type="Proteomes" id="UP000800041">
    <property type="component" value="Unassembled WGS sequence"/>
</dbReference>
<dbReference type="AlphaFoldDB" id="A0A6G1HAV7"/>
<evidence type="ECO:0000259" key="1">
    <source>
        <dbReference type="Pfam" id="PF00149"/>
    </source>
</evidence>
<dbReference type="InterPro" id="IPR006179">
    <property type="entry name" value="5_nucleotidase/apyrase"/>
</dbReference>
<protein>
    <submittedName>
        <fullName evidence="3">Uncharacterized protein</fullName>
    </submittedName>
</protein>
<dbReference type="InterPro" id="IPR004843">
    <property type="entry name" value="Calcineurin-like_PHP"/>
</dbReference>
<dbReference type="InterPro" id="IPR041823">
    <property type="entry name" value="YHR202W_N"/>
</dbReference>
<feature type="domain" description="Calcineurin-like phosphoesterase" evidence="1">
    <location>
        <begin position="22"/>
        <end position="257"/>
    </location>
</feature>
<proteinExistence type="predicted"/>
<dbReference type="Pfam" id="PF00149">
    <property type="entry name" value="Metallophos"/>
    <property type="match status" value="1"/>
</dbReference>
<sequence length="663" mass="73017">MQPDATNASYGPTRPLAWGQLNFLHTTDTHGWLEGHILERNYGADWGDFVSFTKAMKNKADKLGVDLLVVDTGDLHDGAGLSDATSPNGVLSNPIFETVDYDLLAIGNHELYVSAIAYEHFYNFSRHWGEKYVTSNVQIINPATNELEYIGSKYRYFTTKNGLRIMAFGLLYDFTGNSNVSVVTPAANLTQEAWWKNAIKGTPNNETTPLPIDVFVLVGHNPVLWSDYGSTFEIYYDSIRSAQPDVPIQVFGGHSHIRDFAVYDQMTTALESGRYCETLGWLSMSGIRSSSYAGASSPAGVPHPNHLALSSNKTNNPNATNIGASLKYSRRYLDWNRLTFEFHATGSQNPGAFDYYAGTQITKNITATRQQLNLTNRLGCAPETWCLSCEPFGSQGNIYSGLLPKALTTIVKNETRADIPRIIIINSGSIRFDLVQGPFTTDDGYIVSPFDDIFQYIPNVPYNLASQVLDQLNAAGFSDKRSLDLPSRKQTAHGVHERQLSARDFNFGHVVGDDCKTPDVGVEFAGEEVLGMSKRGVVRRQEVTLTPGYTTDDDFGDDGDDTPHTHIPDYSASIPTYVAGTALLPSANSTAPTDLVFIDYIVQDVLDILTGLGGEYSEEDIGYYINDHYTTNDYLPDYAKVAWRNGTWATHCPYGLGVGGDVA</sequence>